<keyword evidence="2" id="KW-1185">Reference proteome</keyword>
<dbReference type="EMBL" id="REGN01001679">
    <property type="protein sequence ID" value="RNA33144.1"/>
    <property type="molecule type" value="Genomic_DNA"/>
</dbReference>
<comment type="caution">
    <text evidence="1">The sequence shown here is derived from an EMBL/GenBank/DDBJ whole genome shotgun (WGS) entry which is preliminary data.</text>
</comment>
<sequence length="88" mass="10807">MIFYFVRKVFLIKKPITFLFIQLKATMHSKFQSEHIIHLAHLDLDFFPYCKLISHVNQQTSALIYFQDKFTIHLFNYLEYIRKFLFLN</sequence>
<protein>
    <submittedName>
        <fullName evidence="1">Uncharacterized protein</fullName>
    </submittedName>
</protein>
<name>A0A3M7SBF1_BRAPC</name>
<proteinExistence type="predicted"/>
<accession>A0A3M7SBF1</accession>
<gene>
    <name evidence="1" type="ORF">BpHYR1_037083</name>
</gene>
<evidence type="ECO:0000313" key="2">
    <source>
        <dbReference type="Proteomes" id="UP000276133"/>
    </source>
</evidence>
<organism evidence="1 2">
    <name type="scientific">Brachionus plicatilis</name>
    <name type="common">Marine rotifer</name>
    <name type="synonym">Brachionus muelleri</name>
    <dbReference type="NCBI Taxonomy" id="10195"/>
    <lineage>
        <taxon>Eukaryota</taxon>
        <taxon>Metazoa</taxon>
        <taxon>Spiralia</taxon>
        <taxon>Gnathifera</taxon>
        <taxon>Rotifera</taxon>
        <taxon>Eurotatoria</taxon>
        <taxon>Monogononta</taxon>
        <taxon>Pseudotrocha</taxon>
        <taxon>Ploima</taxon>
        <taxon>Brachionidae</taxon>
        <taxon>Brachionus</taxon>
    </lineage>
</organism>
<reference evidence="1 2" key="1">
    <citation type="journal article" date="2018" name="Sci. Rep.">
        <title>Genomic signatures of local adaptation to the degree of environmental predictability in rotifers.</title>
        <authorList>
            <person name="Franch-Gras L."/>
            <person name="Hahn C."/>
            <person name="Garcia-Roger E.M."/>
            <person name="Carmona M.J."/>
            <person name="Serra M."/>
            <person name="Gomez A."/>
        </authorList>
    </citation>
    <scope>NUCLEOTIDE SEQUENCE [LARGE SCALE GENOMIC DNA]</scope>
    <source>
        <strain evidence="1">HYR1</strain>
    </source>
</reference>
<evidence type="ECO:0000313" key="1">
    <source>
        <dbReference type="EMBL" id="RNA33144.1"/>
    </source>
</evidence>
<dbReference type="AlphaFoldDB" id="A0A3M7SBF1"/>
<dbReference type="Proteomes" id="UP000276133">
    <property type="component" value="Unassembled WGS sequence"/>
</dbReference>